<reference evidence="1" key="1">
    <citation type="journal article" date="2014" name="Front. Microbiol.">
        <title>High frequency of phylogenetically diverse reductive dehalogenase-homologous genes in deep subseafloor sedimentary metagenomes.</title>
        <authorList>
            <person name="Kawai M."/>
            <person name="Futagami T."/>
            <person name="Toyoda A."/>
            <person name="Takaki Y."/>
            <person name="Nishi S."/>
            <person name="Hori S."/>
            <person name="Arai W."/>
            <person name="Tsubouchi T."/>
            <person name="Morono Y."/>
            <person name="Uchiyama I."/>
            <person name="Ito T."/>
            <person name="Fujiyama A."/>
            <person name="Inagaki F."/>
            <person name="Takami H."/>
        </authorList>
    </citation>
    <scope>NUCLEOTIDE SEQUENCE</scope>
    <source>
        <strain evidence="1">Expedition CK06-06</strain>
    </source>
</reference>
<dbReference type="EMBL" id="BARS01048446">
    <property type="protein sequence ID" value="GAG36581.1"/>
    <property type="molecule type" value="Genomic_DNA"/>
</dbReference>
<dbReference type="InterPro" id="IPR030906">
    <property type="entry name" value="Surf_polysacc"/>
</dbReference>
<dbReference type="AlphaFoldDB" id="X0YIE6"/>
<gene>
    <name evidence="1" type="ORF">S01H1_72609</name>
</gene>
<dbReference type="Gene3D" id="3.40.50.12580">
    <property type="match status" value="1"/>
</dbReference>
<comment type="caution">
    <text evidence="1">The sequence shown here is derived from an EMBL/GenBank/DDBJ whole genome shotgun (WGS) entry which is preliminary data.</text>
</comment>
<protein>
    <recommendedName>
        <fullName evidence="2">Surface carbohydrate biosynthesis protein</fullName>
    </recommendedName>
</protein>
<evidence type="ECO:0000313" key="1">
    <source>
        <dbReference type="EMBL" id="GAG36581.1"/>
    </source>
</evidence>
<organism evidence="1">
    <name type="scientific">marine sediment metagenome</name>
    <dbReference type="NCBI Taxonomy" id="412755"/>
    <lineage>
        <taxon>unclassified sequences</taxon>
        <taxon>metagenomes</taxon>
        <taxon>ecological metagenomes</taxon>
    </lineage>
</organism>
<feature type="non-terminal residue" evidence="1">
    <location>
        <position position="242"/>
    </location>
</feature>
<accession>X0YIE6</accession>
<proteinExistence type="predicted"/>
<dbReference type="NCBIfam" id="TIGR04396">
    <property type="entry name" value="surf_polysacc"/>
    <property type="match status" value="1"/>
</dbReference>
<name>X0YIE6_9ZZZZ</name>
<evidence type="ECO:0008006" key="2">
    <source>
        <dbReference type="Google" id="ProtNLM"/>
    </source>
</evidence>
<dbReference type="InterPro" id="IPR043148">
    <property type="entry name" value="TagF_C"/>
</dbReference>
<sequence length="242" mass="27312">FFPAQNLFRPVTKDGVEPKFGKAAVGMSREYASGLRDHKKAIFDAFKDLIPRLNRAFPDHTLVVRPHPTENQDIYRQIAGRCKRVVVTNEGNVVPWLMATKAVIHNGCTTGVEAFVMGVPAISYRPQINETYDNGFYRLPNLVSYQCFNFEELRDTLEGILNDRLSAVNGDERRAVIDESLAAQDGALACERIVAVLEQISETWTESPQPAWHNRILGRGLANGRRWIVFFRKYFSKTAAPA</sequence>
<dbReference type="SUPFAM" id="SSF53756">
    <property type="entry name" value="UDP-Glycosyltransferase/glycogen phosphorylase"/>
    <property type="match status" value="1"/>
</dbReference>
<feature type="non-terminal residue" evidence="1">
    <location>
        <position position="1"/>
    </location>
</feature>